<comment type="function">
    <text evidence="1">Involved in the transposition of the insertion sequence.</text>
</comment>
<dbReference type="Proteomes" id="UP001596044">
    <property type="component" value="Unassembled WGS sequence"/>
</dbReference>
<organism evidence="3 4">
    <name type="scientific">Paenibacillus aestuarii</name>
    <dbReference type="NCBI Taxonomy" id="516965"/>
    <lineage>
        <taxon>Bacteria</taxon>
        <taxon>Bacillati</taxon>
        <taxon>Bacillota</taxon>
        <taxon>Bacilli</taxon>
        <taxon>Bacillales</taxon>
        <taxon>Paenibacillaceae</taxon>
        <taxon>Paenibacillus</taxon>
    </lineage>
</organism>
<accession>A0ABW0K7I5</accession>
<proteinExistence type="predicted"/>
<dbReference type="Pfam" id="PF13276">
    <property type="entry name" value="HTH_21"/>
    <property type="match status" value="1"/>
</dbReference>
<dbReference type="NCBIfam" id="NF033516">
    <property type="entry name" value="transpos_IS3"/>
    <property type="match status" value="1"/>
</dbReference>
<dbReference type="Pfam" id="PF13333">
    <property type="entry name" value="rve_2"/>
    <property type="match status" value="1"/>
</dbReference>
<dbReference type="Pfam" id="PF20310">
    <property type="entry name" value="HTH_Tnp_2"/>
    <property type="match status" value="1"/>
</dbReference>
<dbReference type="InterPro" id="IPR036397">
    <property type="entry name" value="RNaseH_sf"/>
</dbReference>
<dbReference type="PANTHER" id="PTHR46889:SF5">
    <property type="entry name" value="INTEGRASE PROTEIN"/>
    <property type="match status" value="1"/>
</dbReference>
<comment type="caution">
    <text evidence="3">The sequence shown here is derived from an EMBL/GenBank/DDBJ whole genome shotgun (WGS) entry which is preliminary data.</text>
</comment>
<dbReference type="SUPFAM" id="SSF53098">
    <property type="entry name" value="Ribonuclease H-like"/>
    <property type="match status" value="1"/>
</dbReference>
<dbReference type="EMBL" id="JBHSMJ010000012">
    <property type="protein sequence ID" value="MFC5448962.1"/>
    <property type="molecule type" value="Genomic_DNA"/>
</dbReference>
<feature type="domain" description="Integrase catalytic" evidence="2">
    <location>
        <begin position="275"/>
        <end position="439"/>
    </location>
</feature>
<dbReference type="PROSITE" id="PS50994">
    <property type="entry name" value="INTEGRASE"/>
    <property type="match status" value="1"/>
</dbReference>
<evidence type="ECO:0000259" key="2">
    <source>
        <dbReference type="PROSITE" id="PS50994"/>
    </source>
</evidence>
<keyword evidence="4" id="KW-1185">Reference proteome</keyword>
<evidence type="ECO:0000256" key="1">
    <source>
        <dbReference type="ARBA" id="ARBA00002286"/>
    </source>
</evidence>
<dbReference type="InterPro" id="IPR050900">
    <property type="entry name" value="Transposase_IS3/IS150/IS904"/>
</dbReference>
<dbReference type="InterPro" id="IPR012337">
    <property type="entry name" value="RNaseH-like_sf"/>
</dbReference>
<evidence type="ECO:0000313" key="3">
    <source>
        <dbReference type="EMBL" id="MFC5448962.1"/>
    </source>
</evidence>
<dbReference type="PANTHER" id="PTHR46889">
    <property type="entry name" value="TRANSPOSASE INSF FOR INSERTION SEQUENCE IS3B-RELATED"/>
    <property type="match status" value="1"/>
</dbReference>
<dbReference type="Gene3D" id="3.30.420.10">
    <property type="entry name" value="Ribonuclease H-like superfamily/Ribonuclease H"/>
    <property type="match status" value="1"/>
</dbReference>
<dbReference type="InterPro" id="IPR025948">
    <property type="entry name" value="HTH-like_dom"/>
</dbReference>
<dbReference type="InterPro" id="IPR001584">
    <property type="entry name" value="Integrase_cat-core"/>
</dbReference>
<reference evidence="4" key="1">
    <citation type="journal article" date="2019" name="Int. J. Syst. Evol. Microbiol.">
        <title>The Global Catalogue of Microorganisms (GCM) 10K type strain sequencing project: providing services to taxonomists for standard genome sequencing and annotation.</title>
        <authorList>
            <consortium name="The Broad Institute Genomics Platform"/>
            <consortium name="The Broad Institute Genome Sequencing Center for Infectious Disease"/>
            <person name="Wu L."/>
            <person name="Ma J."/>
        </authorList>
    </citation>
    <scope>NUCLEOTIDE SEQUENCE [LARGE SCALE GENOMIC DNA]</scope>
    <source>
        <strain evidence="4">KACC 11904</strain>
    </source>
</reference>
<dbReference type="InterPro" id="IPR046929">
    <property type="entry name" value="HTH_Tnp"/>
</dbReference>
<gene>
    <name evidence="3" type="ORF">ACFPOG_11845</name>
</gene>
<dbReference type="Pfam" id="PF00665">
    <property type="entry name" value="rve"/>
    <property type="match status" value="1"/>
</dbReference>
<feature type="non-terminal residue" evidence="3">
    <location>
        <position position="453"/>
    </location>
</feature>
<protein>
    <submittedName>
        <fullName evidence="3">IS3 family transposase</fullName>
    </submittedName>
</protein>
<dbReference type="RefSeq" id="WP_377524476.1">
    <property type="nucleotide sequence ID" value="NZ_JBHSMJ010000012.1"/>
</dbReference>
<sequence length="453" mass="52410">MSKKIFSEKDQISLSKNKYVIRISDKAITYADEFKQLFIDQYMAGKLPREIFEANGFDVNVIGIQRVNESAKRWRKAYGEDGIIGLADSRKESSGRPLKRELTKDEVIERQEARIRLLESQVDLLKKLDTKERLLVAKGKNLSKSKLFELIKETVGQGLGRTTRYLCDLLHVSRSGYYNYIQAVEARKERSLSDAKAGELIKKAFNKKGFKKGSRSIKMTLENEFGVIYNLKKIRRLMKKFDLVCPHRKPNPYKRIGKATQEHRTLPNRLDRDFKKGVPGLALLTDITYLPYGRSETAYLSTILDASTGEILSYNLSNSLSLDIATETIEALMKQRKLKLHKEAFIHSDQGSHYTSPTYQKLLKQKGLGQSMSRRGNCWDNAPQESFYGHMKDHVDHRSCRTLAELQRKIDSYIRYYNNNRYQWGLKKMTPVQYEATEKVLRMIKTHPAQVFV</sequence>
<dbReference type="InterPro" id="IPR048020">
    <property type="entry name" value="Transpos_IS3"/>
</dbReference>
<evidence type="ECO:0000313" key="4">
    <source>
        <dbReference type="Proteomes" id="UP001596044"/>
    </source>
</evidence>
<name>A0ABW0K7I5_9BACL</name>